<dbReference type="GO" id="GO:0033072">
    <property type="term" value="P:vancomycin biosynthetic process"/>
    <property type="evidence" value="ECO:0007669"/>
    <property type="project" value="UniProtKB-ARBA"/>
</dbReference>
<accession>A0A0H5RLU6</accession>
<evidence type="ECO:0000313" key="4">
    <source>
        <dbReference type="Proteomes" id="UP000199147"/>
    </source>
</evidence>
<dbReference type="GO" id="GO:0005975">
    <property type="term" value="P:carbohydrate metabolic process"/>
    <property type="evidence" value="ECO:0007669"/>
    <property type="project" value="InterPro"/>
</dbReference>
<feature type="domain" description="Erythromycin biosynthesis protein CIII-like C-terminal" evidence="2">
    <location>
        <begin position="313"/>
        <end position="430"/>
    </location>
</feature>
<dbReference type="FunFam" id="3.40.50.2000:FF:000009">
    <property type="entry name" value="Sterol 3-beta-glucosyltransferase UGT80A2"/>
    <property type="match status" value="1"/>
</dbReference>
<dbReference type="InterPro" id="IPR002213">
    <property type="entry name" value="UDP_glucos_trans"/>
</dbReference>
<dbReference type="SUPFAM" id="SSF53756">
    <property type="entry name" value="UDP-Glycosyltransferase/glycogen phosphorylase"/>
    <property type="match status" value="1"/>
</dbReference>
<dbReference type="Proteomes" id="UP000199147">
    <property type="component" value="Unassembled WGS sequence"/>
</dbReference>
<dbReference type="GO" id="GO:0016758">
    <property type="term" value="F:hexosyltransferase activity"/>
    <property type="evidence" value="ECO:0007669"/>
    <property type="project" value="InterPro"/>
</dbReference>
<dbReference type="PANTHER" id="PTHR48050">
    <property type="entry name" value="STEROL 3-BETA-GLUCOSYLTRANSFERASE"/>
    <property type="match status" value="1"/>
</dbReference>
<dbReference type="Pfam" id="PF03033">
    <property type="entry name" value="Glyco_transf_28"/>
    <property type="match status" value="1"/>
</dbReference>
<dbReference type="InterPro" id="IPR004276">
    <property type="entry name" value="GlycoTrans_28_N"/>
</dbReference>
<protein>
    <submittedName>
        <fullName evidence="3">Putative glycosyltransferase/rhamnosyltransferase</fullName>
    </submittedName>
</protein>
<evidence type="ECO:0000259" key="1">
    <source>
        <dbReference type="Pfam" id="PF03033"/>
    </source>
</evidence>
<name>A0A0H5RLU6_9MYCO</name>
<keyword evidence="4" id="KW-1185">Reference proteome</keyword>
<dbReference type="GO" id="GO:0008194">
    <property type="term" value="F:UDP-glycosyltransferase activity"/>
    <property type="evidence" value="ECO:0007669"/>
    <property type="project" value="InterPro"/>
</dbReference>
<dbReference type="PANTHER" id="PTHR48050:SF13">
    <property type="entry name" value="STEROL 3-BETA-GLUCOSYLTRANSFERASE UGT80A2"/>
    <property type="match status" value="1"/>
</dbReference>
<dbReference type="Pfam" id="PF06722">
    <property type="entry name" value="EryCIII-like_C"/>
    <property type="match status" value="1"/>
</dbReference>
<dbReference type="InterPro" id="IPR010610">
    <property type="entry name" value="EryCIII-like_C"/>
</dbReference>
<reference evidence="4" key="1">
    <citation type="submission" date="2015-07" db="EMBL/GenBank/DDBJ databases">
        <authorList>
            <person name="Urmite Genomes"/>
        </authorList>
    </citation>
    <scope>NUCLEOTIDE SEQUENCE [LARGE SCALE GENOMIC DNA]</scope>
    <source>
        <strain evidence="4">type strain: ATCC 49404</strain>
    </source>
</reference>
<gene>
    <name evidence="3" type="ORF">BN2156_01297</name>
</gene>
<dbReference type="Gene3D" id="3.40.50.2000">
    <property type="entry name" value="Glycogen Phosphorylase B"/>
    <property type="match status" value="2"/>
</dbReference>
<organism evidence="3 4">
    <name type="scientific">Mycolicibacterium neworleansense</name>
    <dbReference type="NCBI Taxonomy" id="146018"/>
    <lineage>
        <taxon>Bacteria</taxon>
        <taxon>Bacillati</taxon>
        <taxon>Actinomycetota</taxon>
        <taxon>Actinomycetes</taxon>
        <taxon>Mycobacteriales</taxon>
        <taxon>Mycobacteriaceae</taxon>
        <taxon>Mycolicibacterium</taxon>
    </lineage>
</organism>
<keyword evidence="3" id="KW-0808">Transferase</keyword>
<dbReference type="STRING" id="146018.BN2156_01297"/>
<feature type="domain" description="Glycosyltransferase family 28 N-terminal" evidence="1">
    <location>
        <begin position="21"/>
        <end position="99"/>
    </location>
</feature>
<dbReference type="AlphaFoldDB" id="A0A0H5RLU6"/>
<dbReference type="CDD" id="cd03784">
    <property type="entry name" value="GT1_Gtf-like"/>
    <property type="match status" value="1"/>
</dbReference>
<evidence type="ECO:0000259" key="2">
    <source>
        <dbReference type="Pfam" id="PF06722"/>
    </source>
</evidence>
<sequence>MSLGALRARQFERLKVFAMKFVLAFYGTRGDVEPGVAVGRELLRRGHEVRMAVSPDLVEFVEAAGPEAIACGPDVRVWQDLNRDFWARFLRKFWKNFWRVGDLVGLLREEWHLFDQYWQEVSRTLMSLADGADVLFTGVIGEEAAGNVAEACDIPFAMLHVFPLRPNGQLVPALPARLARTMMRASEWLSWPMMKRLEDPQRRELGLPKATGPSAWRVAERGSLEIQAYDEIYFPGLAAEWAKWDGQRPFVGALTMELPTENDDEIATWIAAGTPPICFGFGSMPVDSGADTLAMISAACAELGERALVCAGASDFSNLPHLDHVKIVDTMNYAAAFPACRAVVHHGGAGTTAAGLRAGVPTLVLSTDLDQTLWGARIKQLKVGTARRLSATTQKSLVADLRTILEPRYATRAREVATQMTKPAESAAAAADLLEKLAQLRQVGLRG</sequence>
<evidence type="ECO:0000313" key="3">
    <source>
        <dbReference type="EMBL" id="CRZ14447.1"/>
    </source>
</evidence>
<dbReference type="InterPro" id="IPR050426">
    <property type="entry name" value="Glycosyltransferase_28"/>
</dbReference>
<proteinExistence type="predicted"/>
<dbReference type="EMBL" id="CWKH01000001">
    <property type="protein sequence ID" value="CRZ14447.1"/>
    <property type="molecule type" value="Genomic_DNA"/>
</dbReference>